<dbReference type="AlphaFoldDB" id="A0A699IRV4"/>
<gene>
    <name evidence="2" type="ORF">Tci_552838</name>
</gene>
<accession>A0A699IRV4</accession>
<feature type="region of interest" description="Disordered" evidence="1">
    <location>
        <begin position="28"/>
        <end position="80"/>
    </location>
</feature>
<evidence type="ECO:0000256" key="1">
    <source>
        <dbReference type="SAM" id="MobiDB-lite"/>
    </source>
</evidence>
<organism evidence="2">
    <name type="scientific">Tanacetum cinerariifolium</name>
    <name type="common">Dalmatian daisy</name>
    <name type="synonym">Chrysanthemum cinerariifolium</name>
    <dbReference type="NCBI Taxonomy" id="118510"/>
    <lineage>
        <taxon>Eukaryota</taxon>
        <taxon>Viridiplantae</taxon>
        <taxon>Streptophyta</taxon>
        <taxon>Embryophyta</taxon>
        <taxon>Tracheophyta</taxon>
        <taxon>Spermatophyta</taxon>
        <taxon>Magnoliopsida</taxon>
        <taxon>eudicotyledons</taxon>
        <taxon>Gunneridae</taxon>
        <taxon>Pentapetalae</taxon>
        <taxon>asterids</taxon>
        <taxon>campanulids</taxon>
        <taxon>Asterales</taxon>
        <taxon>Asteraceae</taxon>
        <taxon>Asteroideae</taxon>
        <taxon>Anthemideae</taxon>
        <taxon>Anthemidinae</taxon>
        <taxon>Tanacetum</taxon>
    </lineage>
</organism>
<dbReference type="EMBL" id="BKCJ010326448">
    <property type="protein sequence ID" value="GEZ80865.1"/>
    <property type="molecule type" value="Genomic_DNA"/>
</dbReference>
<sequence>MSPRSSLLPQVKELVLNQGFLMRKRLHQNWGSEDESEYSKYSQLKFDKEEKKDNDGDADDEDEDDDHIIDIQDTDNQYEKTKSDDEIYKYKIRVHKDVDVEMVRTETVERKNKQKDEMTDADKVDVEKTIEEKGDAKLAGNAMTTNYQFKESTEFPLSSSSLSVSSRFGTHFLNLYSDASLTGVLKDSAEAEISSLMDVHI</sequence>
<protein>
    <submittedName>
        <fullName evidence="2">Uncharacterized protein</fullName>
    </submittedName>
</protein>
<feature type="compositionally biased region" description="Acidic residues" evidence="1">
    <location>
        <begin position="56"/>
        <end position="67"/>
    </location>
</feature>
<proteinExistence type="predicted"/>
<name>A0A699IRV4_TANCI</name>
<reference evidence="2" key="1">
    <citation type="journal article" date="2019" name="Sci. Rep.">
        <title>Draft genome of Tanacetum cinerariifolium, the natural source of mosquito coil.</title>
        <authorList>
            <person name="Yamashiro T."/>
            <person name="Shiraishi A."/>
            <person name="Satake H."/>
            <person name="Nakayama K."/>
        </authorList>
    </citation>
    <scope>NUCLEOTIDE SEQUENCE</scope>
</reference>
<feature type="compositionally biased region" description="Basic and acidic residues" evidence="1">
    <location>
        <begin position="45"/>
        <end position="55"/>
    </location>
</feature>
<comment type="caution">
    <text evidence="2">The sequence shown here is derived from an EMBL/GenBank/DDBJ whole genome shotgun (WGS) entry which is preliminary data.</text>
</comment>
<evidence type="ECO:0000313" key="2">
    <source>
        <dbReference type="EMBL" id="GEZ80865.1"/>
    </source>
</evidence>